<feature type="transmembrane region" description="Helical" evidence="5">
    <location>
        <begin position="428"/>
        <end position="453"/>
    </location>
</feature>
<dbReference type="PANTHER" id="PTHR42727">
    <property type="entry name" value="PHOSPHATE TRANSPORT SYSTEM PERMEASE PROTEIN"/>
    <property type="match status" value="1"/>
</dbReference>
<dbReference type="GO" id="GO:0005886">
    <property type="term" value="C:plasma membrane"/>
    <property type="evidence" value="ECO:0007669"/>
    <property type="project" value="UniProtKB-SubCell"/>
</dbReference>
<keyword evidence="6" id="KW-0592">Phosphate transport</keyword>
<dbReference type="NCBIfam" id="TIGR02138">
    <property type="entry name" value="phosphate_pstC"/>
    <property type="match status" value="1"/>
</dbReference>
<evidence type="ECO:0000256" key="3">
    <source>
        <dbReference type="ARBA" id="ARBA00022989"/>
    </source>
</evidence>
<dbReference type="SUPFAM" id="SSF161098">
    <property type="entry name" value="MetI-like"/>
    <property type="match status" value="1"/>
</dbReference>
<feature type="transmembrane region" description="Helical" evidence="5">
    <location>
        <begin position="273"/>
        <end position="293"/>
    </location>
</feature>
<comment type="caution">
    <text evidence="8">The sequence shown here is derived from an EMBL/GenBank/DDBJ whole genome shotgun (WGS) entry which is preliminary data.</text>
</comment>
<dbReference type="CDD" id="cd06261">
    <property type="entry name" value="TM_PBP2"/>
    <property type="match status" value="1"/>
</dbReference>
<sequence length="461" mass="49126">MSPITLILIAIGLGLAGWLAGRAKAWSFQKAAPETRPVARPVYHAWYVALWIVVPVLAFIAIWSFVAPQLVSQSVLSSPAAEALPEFGFERDSWLSEARAVASGDAVGVFNDAAEPLVEPFRQAIDRYSLIGVVLTIMIGFAGGAFAFLRIRPDFRARTKVERTVMTVLLLASLVAILTTFGIFASLVFETVRFFGMVSPIDFFTGTFWGPDPMSSADNTDGSRYGAIPLFWGTLFIGAIIAMIVAIPLGLLSAIYLTQYADPRLRAWVKPALEILAGVPTVVYGYFAALTVAPAIRDAAVAIGISGASTESALAAGVVMGVMIIPFVSSMADDSIAAVPSAMRDGSYAMGATKSETIKRVLFPAALPGIVAGIMLAISRAIGETMIVVMAASTAANLSANPLDRMTTVTVQIVKLLTGEQSTDHPTYLSAFALGFTLFLVTLVLNIIALRVVKRFREAYD</sequence>
<dbReference type="EMBL" id="VHJK01000002">
    <property type="protein sequence ID" value="TRD09969.1"/>
    <property type="molecule type" value="Genomic_DNA"/>
</dbReference>
<evidence type="ECO:0000256" key="5">
    <source>
        <dbReference type="RuleBase" id="RU363032"/>
    </source>
</evidence>
<dbReference type="OrthoDB" id="9785113at2"/>
<name>A0A547P756_9SPHN</name>
<organism evidence="8 9">
    <name type="scientific">Erythrobacter insulae</name>
    <dbReference type="NCBI Taxonomy" id="2584124"/>
    <lineage>
        <taxon>Bacteria</taxon>
        <taxon>Pseudomonadati</taxon>
        <taxon>Pseudomonadota</taxon>
        <taxon>Alphaproteobacteria</taxon>
        <taxon>Sphingomonadales</taxon>
        <taxon>Erythrobacteraceae</taxon>
        <taxon>Erythrobacter/Porphyrobacter group</taxon>
        <taxon>Erythrobacter</taxon>
    </lineage>
</organism>
<dbReference type="InterPro" id="IPR000515">
    <property type="entry name" value="MetI-like"/>
</dbReference>
<dbReference type="Pfam" id="PF12501">
    <property type="entry name" value="DUF3708"/>
    <property type="match status" value="1"/>
</dbReference>
<dbReference type="RefSeq" id="WP_142789259.1">
    <property type="nucleotide sequence ID" value="NZ_VHJK01000002.1"/>
</dbReference>
<evidence type="ECO:0000256" key="1">
    <source>
        <dbReference type="ARBA" id="ARBA00004651"/>
    </source>
</evidence>
<keyword evidence="5" id="KW-0813">Transport</keyword>
<dbReference type="Proteomes" id="UP000316343">
    <property type="component" value="Unassembled WGS sequence"/>
</dbReference>
<evidence type="ECO:0000313" key="9">
    <source>
        <dbReference type="Proteomes" id="UP000316343"/>
    </source>
</evidence>
<dbReference type="PANTHER" id="PTHR42727:SF1">
    <property type="entry name" value="PHOSPHATE TRANSPORT SYSTEM PERMEASE"/>
    <property type="match status" value="1"/>
</dbReference>
<dbReference type="InterPro" id="IPR022182">
    <property type="entry name" value="PstC_N"/>
</dbReference>
<feature type="transmembrane region" description="Helical" evidence="5">
    <location>
        <begin position="313"/>
        <end position="340"/>
    </location>
</feature>
<feature type="transmembrane region" description="Helical" evidence="5">
    <location>
        <begin position="6"/>
        <end position="23"/>
    </location>
</feature>
<keyword evidence="2 5" id="KW-0812">Transmembrane</keyword>
<dbReference type="GO" id="GO:0005315">
    <property type="term" value="F:phosphate transmembrane transporter activity"/>
    <property type="evidence" value="ECO:0007669"/>
    <property type="project" value="InterPro"/>
</dbReference>
<evidence type="ECO:0000259" key="7">
    <source>
        <dbReference type="PROSITE" id="PS50928"/>
    </source>
</evidence>
<feature type="transmembrane region" description="Helical" evidence="5">
    <location>
        <begin position="230"/>
        <end position="252"/>
    </location>
</feature>
<keyword evidence="3 5" id="KW-1133">Transmembrane helix</keyword>
<proteinExistence type="inferred from homology"/>
<comment type="caution">
    <text evidence="6">Lacks conserved residue(s) required for the propagation of feature annotation.</text>
</comment>
<feature type="transmembrane region" description="Helical" evidence="5">
    <location>
        <begin position="361"/>
        <end position="382"/>
    </location>
</feature>
<comment type="function">
    <text evidence="6">Part of the binding-protein-dependent transport system for phosphate; probably responsible for the translocation of the substrate across the membrane.</text>
</comment>
<dbReference type="Gene3D" id="1.10.3720.10">
    <property type="entry name" value="MetI-like"/>
    <property type="match status" value="1"/>
</dbReference>
<keyword evidence="6" id="KW-1003">Cell membrane</keyword>
<keyword evidence="4 5" id="KW-0472">Membrane</keyword>
<dbReference type="PROSITE" id="PS50928">
    <property type="entry name" value="ABC_TM1"/>
    <property type="match status" value="1"/>
</dbReference>
<keyword evidence="9" id="KW-1185">Reference proteome</keyword>
<keyword evidence="6" id="KW-0997">Cell inner membrane</keyword>
<evidence type="ECO:0000256" key="2">
    <source>
        <dbReference type="ARBA" id="ARBA00022692"/>
    </source>
</evidence>
<dbReference type="AlphaFoldDB" id="A0A547P756"/>
<feature type="domain" description="ABC transmembrane type-1" evidence="7">
    <location>
        <begin position="232"/>
        <end position="449"/>
    </location>
</feature>
<dbReference type="GO" id="GO:0006817">
    <property type="term" value="P:phosphate ion transport"/>
    <property type="evidence" value="ECO:0007669"/>
    <property type="project" value="UniProtKB-KW"/>
</dbReference>
<evidence type="ECO:0000256" key="6">
    <source>
        <dbReference type="RuleBase" id="RU363054"/>
    </source>
</evidence>
<feature type="transmembrane region" description="Helical" evidence="5">
    <location>
        <begin position="128"/>
        <end position="149"/>
    </location>
</feature>
<gene>
    <name evidence="8" type="primary">pstC</name>
    <name evidence="8" type="ORF">FGU71_13275</name>
</gene>
<dbReference type="InterPro" id="IPR011864">
    <property type="entry name" value="Phosphate_PstC"/>
</dbReference>
<comment type="similarity">
    <text evidence="6">Belongs to the binding-protein-dependent transport system permease family. CysTW subfamily.</text>
</comment>
<feature type="transmembrane region" description="Helical" evidence="5">
    <location>
        <begin position="169"/>
        <end position="189"/>
    </location>
</feature>
<evidence type="ECO:0000256" key="4">
    <source>
        <dbReference type="ARBA" id="ARBA00023136"/>
    </source>
</evidence>
<evidence type="ECO:0000313" key="8">
    <source>
        <dbReference type="EMBL" id="TRD09969.1"/>
    </source>
</evidence>
<feature type="transmembrane region" description="Helical" evidence="5">
    <location>
        <begin position="44"/>
        <end position="66"/>
    </location>
</feature>
<comment type="subcellular location">
    <subcellularLocation>
        <location evidence="6">Cell inner membrane</location>
        <topology evidence="6">Multi-pass membrane protein</topology>
    </subcellularLocation>
    <subcellularLocation>
        <location evidence="1 5">Cell membrane</location>
        <topology evidence="1 5">Multi-pass membrane protein</topology>
    </subcellularLocation>
</comment>
<dbReference type="InterPro" id="IPR035906">
    <property type="entry name" value="MetI-like_sf"/>
</dbReference>
<protein>
    <recommendedName>
        <fullName evidence="6">Phosphate transport system permease protein</fullName>
    </recommendedName>
</protein>
<dbReference type="Pfam" id="PF00528">
    <property type="entry name" value="BPD_transp_1"/>
    <property type="match status" value="1"/>
</dbReference>
<reference evidence="8 9" key="1">
    <citation type="submission" date="2019-06" db="EMBL/GenBank/DDBJ databases">
        <title>Erythrobacter insulae sp. nov., isolated from a tidal flat.</title>
        <authorList>
            <person name="Yoon J.-H."/>
        </authorList>
    </citation>
    <scope>NUCLEOTIDE SEQUENCE [LARGE SCALE GENOMIC DNA]</scope>
    <source>
        <strain evidence="8 9">JBTF-M21</strain>
    </source>
</reference>
<accession>A0A547P756</accession>